<reference evidence="2" key="1">
    <citation type="submission" date="2021-11" db="EMBL/GenBank/DDBJ databases">
        <title>Australian commercial rhizobial inoculants.</title>
        <authorList>
            <person name="Kohlmeier M.G."/>
            <person name="O'Hara G.W."/>
            <person name="Colombi E."/>
            <person name="Ramsay J.P."/>
            <person name="Terpolilli J."/>
        </authorList>
    </citation>
    <scope>NUCLEOTIDE SEQUENCE</scope>
    <source>
        <strain evidence="2">CC829</strain>
    </source>
</reference>
<evidence type="ECO:0000256" key="1">
    <source>
        <dbReference type="SAM" id="MobiDB-lite"/>
    </source>
</evidence>
<proteinExistence type="predicted"/>
<dbReference type="EMBL" id="CP088100">
    <property type="protein sequence ID" value="UFW90994.1"/>
    <property type="molecule type" value="Genomic_DNA"/>
</dbReference>
<evidence type="ECO:0000313" key="2">
    <source>
        <dbReference type="EMBL" id="UFW90994.1"/>
    </source>
</evidence>
<evidence type="ECO:0000313" key="3">
    <source>
        <dbReference type="Proteomes" id="UP001430990"/>
    </source>
</evidence>
<gene>
    <name evidence="2" type="ORF">BjapCC829_21625</name>
</gene>
<keyword evidence="3" id="KW-1185">Reference proteome</keyword>
<sequence length="155" mass="18316">MRELRQRHPRQENPAYLAFIRDMPCLICRKTPVDPAHIRMACIEVGKDPTGGGQKSDDKWVLPLCREHHDEQHAAGSEILFWRHYRIDPFAMAARLYAAWCEARKISEPEEPERYRTKKKRSSFKRPSNPQSFPRRKQPWPTQQLKSRGFPKARP</sequence>
<dbReference type="RefSeq" id="WP_231144971.1">
    <property type="nucleotide sequence ID" value="NZ_CP088100.1"/>
</dbReference>
<feature type="region of interest" description="Disordered" evidence="1">
    <location>
        <begin position="109"/>
        <end position="155"/>
    </location>
</feature>
<dbReference type="InterPro" id="IPR010373">
    <property type="entry name" value="DUF968"/>
</dbReference>
<name>A0ABY3QY98_9BRAD</name>
<organism evidence="2 3">
    <name type="scientific">Bradyrhizobium barranii</name>
    <dbReference type="NCBI Taxonomy" id="2992140"/>
    <lineage>
        <taxon>Bacteria</taxon>
        <taxon>Pseudomonadati</taxon>
        <taxon>Pseudomonadota</taxon>
        <taxon>Alphaproteobacteria</taxon>
        <taxon>Hyphomicrobiales</taxon>
        <taxon>Nitrobacteraceae</taxon>
        <taxon>Bradyrhizobium</taxon>
    </lineage>
</organism>
<protein>
    <submittedName>
        <fullName evidence="2">HNHc nuclease</fullName>
    </submittedName>
</protein>
<dbReference type="Pfam" id="PF06147">
    <property type="entry name" value="DUF968"/>
    <property type="match status" value="1"/>
</dbReference>
<dbReference type="Gene3D" id="3.30.40.190">
    <property type="match status" value="1"/>
</dbReference>
<accession>A0ABY3QY98</accession>
<dbReference type="Proteomes" id="UP001430990">
    <property type="component" value="Chromosome"/>
</dbReference>